<dbReference type="Proteomes" id="UP000431269">
    <property type="component" value="Chromosome"/>
</dbReference>
<feature type="region of interest" description="Disordered" evidence="1">
    <location>
        <begin position="1"/>
        <end position="35"/>
    </location>
</feature>
<dbReference type="Pfam" id="PF18932">
    <property type="entry name" value="DUF5681"/>
    <property type="match status" value="1"/>
</dbReference>
<feature type="domain" description="DUF5681" evidence="2">
    <location>
        <begin position="16"/>
        <end position="94"/>
    </location>
</feature>
<accession>A0A6I6MV10</accession>
<dbReference type="InterPro" id="IPR043736">
    <property type="entry name" value="DUF5681"/>
</dbReference>
<evidence type="ECO:0000313" key="3">
    <source>
        <dbReference type="EMBL" id="QGZ96597.1"/>
    </source>
</evidence>
<sequence>MSTDRDYEVGYGRPPKTSQFKKGRSGNPSGRPKTKGAVAVDLEAMLNAPVTTIDPTGRTRRISRSEALLRKQVDRALGGDLRALSAVFKQLIKHDALKLGEEIHDYGAVVVPKDIPMDLARILVPTFGKPPWSTKEIVEASIIWEKQSPADAAPFIAKRRGKP</sequence>
<dbReference type="RefSeq" id="WP_158767377.1">
    <property type="nucleotide sequence ID" value="NZ_CP047045.1"/>
</dbReference>
<evidence type="ECO:0000256" key="1">
    <source>
        <dbReference type="SAM" id="MobiDB-lite"/>
    </source>
</evidence>
<organism evidence="3 4">
    <name type="scientific">Terricaulis silvestris</name>
    <dbReference type="NCBI Taxonomy" id="2686094"/>
    <lineage>
        <taxon>Bacteria</taxon>
        <taxon>Pseudomonadati</taxon>
        <taxon>Pseudomonadota</taxon>
        <taxon>Alphaproteobacteria</taxon>
        <taxon>Caulobacterales</taxon>
        <taxon>Caulobacteraceae</taxon>
        <taxon>Terricaulis</taxon>
    </lineage>
</organism>
<proteinExistence type="predicted"/>
<evidence type="ECO:0000313" key="4">
    <source>
        <dbReference type="Proteomes" id="UP000431269"/>
    </source>
</evidence>
<protein>
    <recommendedName>
        <fullName evidence="2">DUF5681 domain-containing protein</fullName>
    </recommendedName>
</protein>
<dbReference type="KEGG" id="tsv:DSM104635_03457"/>
<dbReference type="EMBL" id="CP047045">
    <property type="protein sequence ID" value="QGZ96597.1"/>
    <property type="molecule type" value="Genomic_DNA"/>
</dbReference>
<name>A0A6I6MV10_9CAUL</name>
<dbReference type="AlphaFoldDB" id="A0A6I6MV10"/>
<evidence type="ECO:0000259" key="2">
    <source>
        <dbReference type="Pfam" id="PF18932"/>
    </source>
</evidence>
<gene>
    <name evidence="3" type="ORF">DSM104635_03457</name>
</gene>
<reference evidence="4" key="1">
    <citation type="submission" date="2019-12" db="EMBL/GenBank/DDBJ databases">
        <title>Complete genome of Terracaulis silvestris 0127_4.</title>
        <authorList>
            <person name="Vieira S."/>
            <person name="Riedel T."/>
            <person name="Sproer C."/>
            <person name="Pascual J."/>
            <person name="Boedeker C."/>
            <person name="Overmann J."/>
        </authorList>
    </citation>
    <scope>NUCLEOTIDE SEQUENCE [LARGE SCALE GENOMIC DNA]</scope>
    <source>
        <strain evidence="4">0127_4</strain>
    </source>
</reference>
<keyword evidence="4" id="KW-1185">Reference proteome</keyword>